<keyword evidence="4" id="KW-1185">Reference proteome</keyword>
<organism evidence="3 4">
    <name type="scientific">Fodinicola feengrottensis</name>
    <dbReference type="NCBI Taxonomy" id="435914"/>
    <lineage>
        <taxon>Bacteria</taxon>
        <taxon>Bacillati</taxon>
        <taxon>Actinomycetota</taxon>
        <taxon>Actinomycetes</taxon>
        <taxon>Mycobacteriales</taxon>
        <taxon>Fodinicola</taxon>
    </lineage>
</organism>
<comment type="caution">
    <text evidence="3">The sequence shown here is derived from an EMBL/GenBank/DDBJ whole genome shotgun (WGS) entry which is preliminary data.</text>
</comment>
<dbReference type="GO" id="GO:0016787">
    <property type="term" value="F:hydrolase activity"/>
    <property type="evidence" value="ECO:0007669"/>
    <property type="project" value="UniProtKB-KW"/>
</dbReference>
<accession>A0ABN2GSL8</accession>
<dbReference type="InterPro" id="IPR036514">
    <property type="entry name" value="SGNH_hydro_sf"/>
</dbReference>
<dbReference type="SUPFAM" id="SSF52266">
    <property type="entry name" value="SGNH hydrolase"/>
    <property type="match status" value="1"/>
</dbReference>
<dbReference type="RefSeq" id="WP_344310292.1">
    <property type="nucleotide sequence ID" value="NZ_BAAANY010000009.1"/>
</dbReference>
<evidence type="ECO:0000313" key="4">
    <source>
        <dbReference type="Proteomes" id="UP001500618"/>
    </source>
</evidence>
<keyword evidence="3" id="KW-0378">Hydrolase</keyword>
<dbReference type="Proteomes" id="UP001500618">
    <property type="component" value="Unassembled WGS sequence"/>
</dbReference>
<protein>
    <submittedName>
        <fullName evidence="3">SGNH/GDSL hydrolase family protein</fullName>
    </submittedName>
</protein>
<feature type="region of interest" description="Disordered" evidence="1">
    <location>
        <begin position="236"/>
        <end position="257"/>
    </location>
</feature>
<dbReference type="EMBL" id="BAAANY010000009">
    <property type="protein sequence ID" value="GAA1676153.1"/>
    <property type="molecule type" value="Genomic_DNA"/>
</dbReference>
<gene>
    <name evidence="3" type="ORF">GCM10009765_26850</name>
</gene>
<dbReference type="Pfam" id="PF13472">
    <property type="entry name" value="Lipase_GDSL_2"/>
    <property type="match status" value="1"/>
</dbReference>
<feature type="compositionally biased region" description="Basic and acidic residues" evidence="1">
    <location>
        <begin position="240"/>
        <end position="250"/>
    </location>
</feature>
<reference evidence="3 4" key="1">
    <citation type="journal article" date="2019" name="Int. J. Syst. Evol. Microbiol.">
        <title>The Global Catalogue of Microorganisms (GCM) 10K type strain sequencing project: providing services to taxonomists for standard genome sequencing and annotation.</title>
        <authorList>
            <consortium name="The Broad Institute Genomics Platform"/>
            <consortium name="The Broad Institute Genome Sequencing Center for Infectious Disease"/>
            <person name="Wu L."/>
            <person name="Ma J."/>
        </authorList>
    </citation>
    <scope>NUCLEOTIDE SEQUENCE [LARGE SCALE GENOMIC DNA]</scope>
    <source>
        <strain evidence="3 4">JCM 14718</strain>
    </source>
</reference>
<feature type="domain" description="SGNH hydrolase-type esterase" evidence="2">
    <location>
        <begin position="11"/>
        <end position="183"/>
    </location>
</feature>
<dbReference type="CDD" id="cd01832">
    <property type="entry name" value="SGNH_hydrolase_like_1"/>
    <property type="match status" value="1"/>
</dbReference>
<name>A0ABN2GSL8_9ACTN</name>
<sequence length="287" mass="31129">MQTRQWRSFVALGDSFTEGLDDPRDGGYAGWADRLAEQLAILTTDFRYANLAIRGKRLDDIVTEQVPVAATMKPDLVAFVGGGNDVLRARVTFSELHAKLAGGVKTLIDAGATVLVCTGTTFAQRLPLAKLVASRSDGMNEVIRAVAHEYGCILVDPWDGEEQGNQHYFSVDRLHLSAAGHQRVAGQALAALGLSYDPQWLKPLPAADWPGWLAARRSDLAWARRHLAPWMGRRLAGRSSGDDVTAKRPELAPVPMPAAPTWPSLPMLLTEPILLTEPEPLPEPASG</sequence>
<dbReference type="PANTHER" id="PTHR43784:SF2">
    <property type="entry name" value="GDSL-LIKE LIPASE_ACYLHYDROLASE, PUTATIVE (AFU_ORTHOLOGUE AFUA_2G00820)-RELATED"/>
    <property type="match status" value="1"/>
</dbReference>
<evidence type="ECO:0000313" key="3">
    <source>
        <dbReference type="EMBL" id="GAA1676153.1"/>
    </source>
</evidence>
<dbReference type="Gene3D" id="3.40.50.1110">
    <property type="entry name" value="SGNH hydrolase"/>
    <property type="match status" value="1"/>
</dbReference>
<dbReference type="InterPro" id="IPR053140">
    <property type="entry name" value="GDSL_Rv0518-like"/>
</dbReference>
<dbReference type="InterPro" id="IPR013830">
    <property type="entry name" value="SGNH_hydro"/>
</dbReference>
<evidence type="ECO:0000259" key="2">
    <source>
        <dbReference type="Pfam" id="PF13472"/>
    </source>
</evidence>
<dbReference type="PANTHER" id="PTHR43784">
    <property type="entry name" value="GDSL-LIKE LIPASE/ACYLHYDROLASE, PUTATIVE (AFU_ORTHOLOGUE AFUA_2G00820)-RELATED"/>
    <property type="match status" value="1"/>
</dbReference>
<proteinExistence type="predicted"/>
<evidence type="ECO:0000256" key="1">
    <source>
        <dbReference type="SAM" id="MobiDB-lite"/>
    </source>
</evidence>